<dbReference type="GO" id="GO:0001522">
    <property type="term" value="P:pseudouridine synthesis"/>
    <property type="evidence" value="ECO:0007669"/>
    <property type="project" value="InterPro"/>
</dbReference>
<comment type="catalytic activity">
    <reaction evidence="1">
        <text>uridine(35) in tRNA(Tyr) = pseudouridine(35) in tRNA(Tyr)</text>
        <dbReference type="Rhea" id="RHEA:60556"/>
        <dbReference type="Rhea" id="RHEA-COMP:15607"/>
        <dbReference type="Rhea" id="RHEA-COMP:15608"/>
        <dbReference type="ChEBI" id="CHEBI:65314"/>
        <dbReference type="ChEBI" id="CHEBI:65315"/>
    </reaction>
</comment>
<keyword evidence="12" id="KW-0413">Isomerase</keyword>
<feature type="domain" description="RNA-binding S4" evidence="11">
    <location>
        <begin position="28"/>
        <end position="88"/>
    </location>
</feature>
<evidence type="ECO:0000259" key="11">
    <source>
        <dbReference type="SMART" id="SM00363"/>
    </source>
</evidence>
<evidence type="ECO:0000256" key="7">
    <source>
        <dbReference type="ARBA" id="ARBA00042843"/>
    </source>
</evidence>
<dbReference type="PROSITE" id="PS50889">
    <property type="entry name" value="S4"/>
    <property type="match status" value="1"/>
</dbReference>
<evidence type="ECO:0000256" key="4">
    <source>
        <dbReference type="ARBA" id="ARBA00039989"/>
    </source>
</evidence>
<evidence type="ECO:0000256" key="5">
    <source>
        <dbReference type="ARBA" id="ARBA00041420"/>
    </source>
</evidence>
<keyword evidence="10" id="KW-0694">RNA-binding</keyword>
<dbReference type="PANTHER" id="PTHR47683:SF2">
    <property type="entry name" value="RNA-BINDING S4 DOMAIN-CONTAINING PROTEIN"/>
    <property type="match status" value="1"/>
</dbReference>
<dbReference type="EC" id="5.4.99.21" evidence="3"/>
<dbReference type="Pfam" id="PF01479">
    <property type="entry name" value="S4"/>
    <property type="match status" value="1"/>
</dbReference>
<dbReference type="SUPFAM" id="SSF55174">
    <property type="entry name" value="Alpha-L RNA-binding motif"/>
    <property type="match status" value="1"/>
</dbReference>
<dbReference type="GO" id="GO:0160138">
    <property type="term" value="F:23S rRNA pseudouridine(2604) synthase activity"/>
    <property type="evidence" value="ECO:0007669"/>
    <property type="project" value="UniProtKB-EC"/>
</dbReference>
<dbReference type="GO" id="GO:0006396">
    <property type="term" value="P:RNA processing"/>
    <property type="evidence" value="ECO:0007669"/>
    <property type="project" value="UniProtKB-ARBA"/>
</dbReference>
<name>A0A380T3L9_9PSED</name>
<sequence length="259" mass="28786">MFPALTPPGQLQWAPFPVSTAVVMSEPIRLSKRLIELVGCSRREAELYIEGGWVTVNGTVIDEPQFKVTEHKVELRQGAKAEALEPVTLLLNQPAELDLDSACASISADSLSQEHSYSRRPLKGHFARLSCAAPLQQGASGLQVFTQDWRVTRKLDADLAKLEQEYIVEVSGEMIAHGLERLNRGFNWKGNELPKIKASWQNETRLRMVLKNPPAGLINLLCSSVGVTPVSMRRIRLGGVAMSKLPLGQWRYLATSERF</sequence>
<evidence type="ECO:0000256" key="9">
    <source>
        <dbReference type="ARBA" id="ARBA00043147"/>
    </source>
</evidence>
<dbReference type="Gene3D" id="3.30.2350.10">
    <property type="entry name" value="Pseudouridine synthase"/>
    <property type="match status" value="1"/>
</dbReference>
<evidence type="ECO:0000256" key="3">
    <source>
        <dbReference type="ARBA" id="ARBA00038922"/>
    </source>
</evidence>
<dbReference type="EMBL" id="UIDD01000010">
    <property type="protein sequence ID" value="SUQ64829.1"/>
    <property type="molecule type" value="Genomic_DNA"/>
</dbReference>
<gene>
    <name evidence="12" type="ORF">CCOS864_04299</name>
</gene>
<dbReference type="Gene3D" id="3.10.290.10">
    <property type="entry name" value="RNA-binding S4 domain"/>
    <property type="match status" value="1"/>
</dbReference>
<accession>A0A380T3L9</accession>
<dbReference type="CDD" id="cd00165">
    <property type="entry name" value="S4"/>
    <property type="match status" value="1"/>
</dbReference>
<dbReference type="GO" id="GO:0003723">
    <property type="term" value="F:RNA binding"/>
    <property type="evidence" value="ECO:0007669"/>
    <property type="project" value="UniProtKB-KW"/>
</dbReference>
<dbReference type="InterPro" id="IPR050343">
    <property type="entry name" value="RsuA_PseudoU_synthase"/>
</dbReference>
<evidence type="ECO:0000313" key="12">
    <source>
        <dbReference type="EMBL" id="SUQ64829.1"/>
    </source>
</evidence>
<evidence type="ECO:0000256" key="2">
    <source>
        <dbReference type="ARBA" id="ARBA00036535"/>
    </source>
</evidence>
<evidence type="ECO:0000256" key="1">
    <source>
        <dbReference type="ARBA" id="ARBA00036390"/>
    </source>
</evidence>
<dbReference type="InterPro" id="IPR002942">
    <property type="entry name" value="S4_RNA-bd"/>
</dbReference>
<reference evidence="13" key="1">
    <citation type="submission" date="2018-07" db="EMBL/GenBank/DDBJ databases">
        <authorList>
            <person name="Blom J."/>
        </authorList>
    </citation>
    <scope>NUCLEOTIDE SEQUENCE [LARGE SCALE GENOMIC DNA]</scope>
    <source>
        <strain evidence="13">CCOS 864</strain>
    </source>
</reference>
<evidence type="ECO:0000256" key="6">
    <source>
        <dbReference type="ARBA" id="ARBA00041697"/>
    </source>
</evidence>
<dbReference type="CDD" id="cd02555">
    <property type="entry name" value="PSSA_1"/>
    <property type="match status" value="1"/>
</dbReference>
<dbReference type="InterPro" id="IPR036986">
    <property type="entry name" value="S4_RNA-bd_sf"/>
</dbReference>
<dbReference type="SUPFAM" id="SSF55120">
    <property type="entry name" value="Pseudouridine synthase"/>
    <property type="match status" value="1"/>
</dbReference>
<keyword evidence="13" id="KW-1185">Reference proteome</keyword>
<evidence type="ECO:0000256" key="8">
    <source>
        <dbReference type="ARBA" id="ARBA00042890"/>
    </source>
</evidence>
<comment type="catalytic activity">
    <reaction evidence="2">
        <text>uridine(2604) in 23S rRNA = pseudouridine(2604) in 23S rRNA</text>
        <dbReference type="Rhea" id="RHEA:38875"/>
        <dbReference type="Rhea" id="RHEA-COMP:10093"/>
        <dbReference type="Rhea" id="RHEA-COMP:10094"/>
        <dbReference type="ChEBI" id="CHEBI:65314"/>
        <dbReference type="ChEBI" id="CHEBI:65315"/>
        <dbReference type="EC" id="5.4.99.21"/>
    </reaction>
</comment>
<dbReference type="Proteomes" id="UP000255177">
    <property type="component" value="Unassembled WGS sequence"/>
</dbReference>
<dbReference type="PANTHER" id="PTHR47683">
    <property type="entry name" value="PSEUDOURIDINE SYNTHASE FAMILY PROTEIN-RELATED"/>
    <property type="match status" value="1"/>
</dbReference>
<dbReference type="SMART" id="SM00363">
    <property type="entry name" value="S4"/>
    <property type="match status" value="1"/>
</dbReference>
<proteinExistence type="predicted"/>
<dbReference type="AlphaFoldDB" id="A0A380T3L9"/>
<evidence type="ECO:0000256" key="10">
    <source>
        <dbReference type="PROSITE-ProRule" id="PRU00182"/>
    </source>
</evidence>
<organism evidence="12 13">
    <name type="scientific">Pseudomonas wadenswilerensis</name>
    <dbReference type="NCBI Taxonomy" id="1785161"/>
    <lineage>
        <taxon>Bacteria</taxon>
        <taxon>Pseudomonadati</taxon>
        <taxon>Pseudomonadota</taxon>
        <taxon>Gammaproteobacteria</taxon>
        <taxon>Pseudomonadales</taxon>
        <taxon>Pseudomonadaceae</taxon>
        <taxon>Pseudomonas</taxon>
    </lineage>
</organism>
<dbReference type="InterPro" id="IPR020103">
    <property type="entry name" value="PsdUridine_synth_cat_dom_sf"/>
</dbReference>
<protein>
    <recommendedName>
        <fullName evidence="4">Dual-specificity RNA pseudouridine synthase RluF</fullName>
        <ecNumber evidence="3">5.4.99.21</ecNumber>
    </recommendedName>
    <alternativeName>
        <fullName evidence="6">23S rRNA pseudouridine(2604) synthase</fullName>
    </alternativeName>
    <alternativeName>
        <fullName evidence="8">Ribosomal large subunit pseudouridine synthase F</fullName>
    </alternativeName>
    <alternativeName>
        <fullName evidence="7">rRNA pseudouridylate synthase F</fullName>
    </alternativeName>
    <alternativeName>
        <fullName evidence="9">rRNA-uridine isomerase F</fullName>
    </alternativeName>
    <alternativeName>
        <fullName evidence="5">tRNA(Tyr) pseudouridine(35) synthase</fullName>
    </alternativeName>
</protein>
<evidence type="ECO:0000313" key="13">
    <source>
        <dbReference type="Proteomes" id="UP000255177"/>
    </source>
</evidence>